<evidence type="ECO:0000313" key="6">
    <source>
        <dbReference type="EMBL" id="QBZ53529.1"/>
    </source>
</evidence>
<dbReference type="PANTHER" id="PTHR13848">
    <property type="entry name" value="PROTEIN YIPPEE-LIKE CG15309-RELATED"/>
    <property type="match status" value="1"/>
</dbReference>
<dbReference type="EMBL" id="CP034204">
    <property type="protein sequence ID" value="QBZ53529.1"/>
    <property type="molecule type" value="Genomic_DNA"/>
</dbReference>
<dbReference type="InterPro" id="IPR004910">
    <property type="entry name" value="Yippee/Mis18/Cereblon"/>
</dbReference>
<proteinExistence type="inferred from homology"/>
<dbReference type="GO" id="GO:0046872">
    <property type="term" value="F:metal ion binding"/>
    <property type="evidence" value="ECO:0007669"/>
    <property type="project" value="UniProtKB-KW"/>
</dbReference>
<dbReference type="AlphaFoldDB" id="A0A4P7MTK4"/>
<feature type="domain" description="Yippee" evidence="5">
    <location>
        <begin position="13"/>
        <end position="110"/>
    </location>
</feature>
<dbReference type="InterPro" id="IPR039058">
    <property type="entry name" value="Yippee_fam"/>
</dbReference>
<accession>A0A4P7MTK4</accession>
<organism evidence="6 7">
    <name type="scientific">Pyricularia oryzae</name>
    <name type="common">Rice blast fungus</name>
    <name type="synonym">Magnaporthe oryzae</name>
    <dbReference type="NCBI Taxonomy" id="318829"/>
    <lineage>
        <taxon>Eukaryota</taxon>
        <taxon>Fungi</taxon>
        <taxon>Dikarya</taxon>
        <taxon>Ascomycota</taxon>
        <taxon>Pezizomycotina</taxon>
        <taxon>Sordariomycetes</taxon>
        <taxon>Sordariomycetidae</taxon>
        <taxon>Magnaporthales</taxon>
        <taxon>Pyriculariaceae</taxon>
        <taxon>Pyricularia</taxon>
    </lineage>
</organism>
<evidence type="ECO:0000256" key="2">
    <source>
        <dbReference type="ARBA" id="ARBA00022723"/>
    </source>
</evidence>
<evidence type="ECO:0000256" key="4">
    <source>
        <dbReference type="RuleBase" id="RU110713"/>
    </source>
</evidence>
<gene>
    <name evidence="6" type="ORF">PoMZ_09216</name>
</gene>
<comment type="similarity">
    <text evidence="1 4">Belongs to the yippee family.</text>
</comment>
<name>A0A4P7MTK4_PYROR</name>
<dbReference type="VEuPathDB" id="FungiDB:M_BR32_EuGene_00104411"/>
<evidence type="ECO:0000256" key="3">
    <source>
        <dbReference type="ARBA" id="ARBA00022833"/>
    </source>
</evidence>
<dbReference type="PROSITE" id="PS51792">
    <property type="entry name" value="YIPPEE"/>
    <property type="match status" value="1"/>
</dbReference>
<sequence length="111" mass="12764">MGLRYNEYLTGDSILVCKGCRAHMANQTDLVSRSFRGTHGRAHLFRRLVNVRAAEPETRDMSTGKHIVRDVFCVGCDAGVGWVYDKAWEESQRYKEGMYILEMELVRCTRS</sequence>
<keyword evidence="2" id="KW-0479">Metal-binding</keyword>
<evidence type="ECO:0000313" key="7">
    <source>
        <dbReference type="Proteomes" id="UP000294847"/>
    </source>
</evidence>
<dbReference type="Proteomes" id="UP000294847">
    <property type="component" value="Chromosome 1"/>
</dbReference>
<evidence type="ECO:0000259" key="5">
    <source>
        <dbReference type="PROSITE" id="PS51792"/>
    </source>
</evidence>
<dbReference type="Pfam" id="PF03226">
    <property type="entry name" value="Yippee-Mis18"/>
    <property type="match status" value="1"/>
</dbReference>
<protein>
    <recommendedName>
        <fullName evidence="4">Protein yippee-like</fullName>
    </recommendedName>
</protein>
<keyword evidence="3" id="KW-0862">Zinc</keyword>
<reference evidence="6 7" key="1">
    <citation type="journal article" date="2019" name="Mol. Biol. Evol.">
        <title>Blast fungal genomes show frequent chromosomal changes, gene gains and losses, and effector gene turnover.</title>
        <authorList>
            <person name="Gomez Luciano L.B."/>
            <person name="Jason Tsai I."/>
            <person name="Chuma I."/>
            <person name="Tosa Y."/>
            <person name="Chen Y.H."/>
            <person name="Li J.Y."/>
            <person name="Li M.Y."/>
            <person name="Jade Lu M.Y."/>
            <person name="Nakayashiki H."/>
            <person name="Li W.H."/>
        </authorList>
    </citation>
    <scope>NUCLEOTIDE SEQUENCE [LARGE SCALE GENOMIC DNA]</scope>
    <source>
        <strain evidence="6">MZ5-1-6</strain>
    </source>
</reference>
<evidence type="ECO:0000256" key="1">
    <source>
        <dbReference type="ARBA" id="ARBA00005613"/>
    </source>
</evidence>
<dbReference type="InterPro" id="IPR034751">
    <property type="entry name" value="Yippee"/>
</dbReference>